<dbReference type="Pfam" id="PF00355">
    <property type="entry name" value="Rieske"/>
    <property type="match status" value="1"/>
</dbReference>
<dbReference type="InterPro" id="IPR036188">
    <property type="entry name" value="FAD/NAD-bd_sf"/>
</dbReference>
<dbReference type="SUPFAM" id="SSF50022">
    <property type="entry name" value="ISP domain"/>
    <property type="match status" value="1"/>
</dbReference>
<dbReference type="EMBL" id="KL198011">
    <property type="protein sequence ID" value="KDQ24504.1"/>
    <property type="molecule type" value="Genomic_DNA"/>
</dbReference>
<dbReference type="FunCoup" id="A0A067N9I3">
    <property type="interactions" value="293"/>
</dbReference>
<keyword evidence="9" id="KW-0411">Iron-sulfur</keyword>
<organism evidence="11 12">
    <name type="scientific">Pleurotus ostreatus (strain PC15)</name>
    <name type="common">Oyster mushroom</name>
    <dbReference type="NCBI Taxonomy" id="1137138"/>
    <lineage>
        <taxon>Eukaryota</taxon>
        <taxon>Fungi</taxon>
        <taxon>Dikarya</taxon>
        <taxon>Basidiomycota</taxon>
        <taxon>Agaricomycotina</taxon>
        <taxon>Agaricomycetes</taxon>
        <taxon>Agaricomycetidae</taxon>
        <taxon>Agaricales</taxon>
        <taxon>Pleurotineae</taxon>
        <taxon>Pleurotaceae</taxon>
        <taxon>Pleurotus</taxon>
    </lineage>
</organism>
<dbReference type="PRINTS" id="PR00411">
    <property type="entry name" value="PNDRDTASEI"/>
</dbReference>
<protein>
    <recommendedName>
        <fullName evidence="10">Rieske domain-containing protein</fullName>
    </recommendedName>
</protein>
<keyword evidence="7" id="KW-0560">Oxidoreductase</keyword>
<dbReference type="STRING" id="1137138.A0A067N9I3"/>
<dbReference type="InterPro" id="IPR017941">
    <property type="entry name" value="Rieske_2Fe-2S"/>
</dbReference>
<dbReference type="GO" id="GO:0016651">
    <property type="term" value="F:oxidoreductase activity, acting on NAD(P)H"/>
    <property type="evidence" value="ECO:0007669"/>
    <property type="project" value="TreeGrafter"/>
</dbReference>
<evidence type="ECO:0000256" key="4">
    <source>
        <dbReference type="ARBA" id="ARBA00022714"/>
    </source>
</evidence>
<dbReference type="Gene3D" id="2.102.10.10">
    <property type="entry name" value="Rieske [2Fe-2S] iron-sulphur domain"/>
    <property type="match status" value="1"/>
</dbReference>
<evidence type="ECO:0000256" key="9">
    <source>
        <dbReference type="ARBA" id="ARBA00023014"/>
    </source>
</evidence>
<dbReference type="InterPro" id="IPR023753">
    <property type="entry name" value="FAD/NAD-binding_dom"/>
</dbReference>
<feature type="domain" description="Rieske" evidence="10">
    <location>
        <begin position="6"/>
        <end position="102"/>
    </location>
</feature>
<dbReference type="PANTHER" id="PTHR43557:SF2">
    <property type="entry name" value="RIESKE DOMAIN-CONTAINING PROTEIN-RELATED"/>
    <property type="match status" value="1"/>
</dbReference>
<accession>A0A067N9I3</accession>
<dbReference type="GO" id="GO:0051537">
    <property type="term" value="F:2 iron, 2 sulfur cluster binding"/>
    <property type="evidence" value="ECO:0007669"/>
    <property type="project" value="UniProtKB-KW"/>
</dbReference>
<comment type="cofactor">
    <cofactor evidence="1">
        <name>FAD</name>
        <dbReference type="ChEBI" id="CHEBI:57692"/>
    </cofactor>
</comment>
<dbReference type="CDD" id="cd03478">
    <property type="entry name" value="Rieske_AIFL_N"/>
    <property type="match status" value="1"/>
</dbReference>
<evidence type="ECO:0000256" key="5">
    <source>
        <dbReference type="ARBA" id="ARBA00022723"/>
    </source>
</evidence>
<dbReference type="SUPFAM" id="SSF55424">
    <property type="entry name" value="FAD/NAD-linked reductases, dimerisation (C-terminal) domain"/>
    <property type="match status" value="1"/>
</dbReference>
<dbReference type="AlphaFoldDB" id="A0A067N9I3"/>
<keyword evidence="8" id="KW-0408">Iron</keyword>
<evidence type="ECO:0000259" key="10">
    <source>
        <dbReference type="PROSITE" id="PS51296"/>
    </source>
</evidence>
<dbReference type="InterPro" id="IPR050446">
    <property type="entry name" value="FAD-oxidoreductase/Apoptosis"/>
</dbReference>
<dbReference type="Pfam" id="PF07992">
    <property type="entry name" value="Pyr_redox_2"/>
    <property type="match status" value="1"/>
</dbReference>
<sequence length="566" mass="60333">MATKTVAVLNENELKDGEMKQVAFEDGEVLVSRIGDEIHATSAFCTHYGAPLAKGVLTSDGRVVCPWHGACFNVCNGDIEDAPAPTALHSFKAFISDGKINVTADPKNTTKANISRPPKIMAPESTAAGHGQGVVIVGGGAGAFHTIESLRENGYSKPILLLSKEPHVPIDRTKLSKSLATDVSKLEWRSAAELKLRFGVTIRTDAEVKSVDPQAKSVTLVSGESFSYDKLVLAPGANPRVLPIPELRGEDGQLRENVFTFRGMADSVKVDKAAKEGKTAIVIGSSFISMELVITMSKRGLSAIHVIGLEDVPFEAVLGKEVGAGIMKYHQANTPIIQFHMASSVTRVLTSPGNPKTVDGVVFKTKGTEGQETETELKGDFVVLGVGVAPATDFLKNTFQLEKDGGIKVDEYLRVGGSGDIFAIGDIAVYPQLGSPEGEFRRVEHWNVASNHGRAVGKTIAAVAQPFVKVPVFWSAQGQQLRYCGVGSGHDEVIIKGDPAAMKFIAYYVKKNAIVAVACAQSDPVMGKASELMRLGLMPSPEEVRNGKDLLTIDISSEATKPKVAS</sequence>
<dbReference type="InterPro" id="IPR036922">
    <property type="entry name" value="Rieske_2Fe-2S_sf"/>
</dbReference>
<comment type="similarity">
    <text evidence="2">Belongs to the FAD-dependent oxidoreductase family.</text>
</comment>
<gene>
    <name evidence="11" type="ORF">PLEOSDRAFT_1113817</name>
</gene>
<keyword evidence="6" id="KW-0274">FAD</keyword>
<evidence type="ECO:0000256" key="1">
    <source>
        <dbReference type="ARBA" id="ARBA00001974"/>
    </source>
</evidence>
<dbReference type="OrthoDB" id="6029at2759"/>
<keyword evidence="3" id="KW-0285">Flavoprotein</keyword>
<proteinExistence type="inferred from homology"/>
<dbReference type="PANTHER" id="PTHR43557">
    <property type="entry name" value="APOPTOSIS-INDUCING FACTOR 1"/>
    <property type="match status" value="1"/>
</dbReference>
<evidence type="ECO:0000256" key="2">
    <source>
        <dbReference type="ARBA" id="ARBA00006442"/>
    </source>
</evidence>
<dbReference type="SUPFAM" id="SSF51905">
    <property type="entry name" value="FAD/NAD(P)-binding domain"/>
    <property type="match status" value="2"/>
</dbReference>
<keyword evidence="5" id="KW-0479">Metal-binding</keyword>
<dbReference type="PROSITE" id="PS51296">
    <property type="entry name" value="RIESKE"/>
    <property type="match status" value="1"/>
</dbReference>
<reference evidence="12" key="1">
    <citation type="journal article" date="2014" name="Proc. Natl. Acad. Sci. U.S.A.">
        <title>Extensive sampling of basidiomycete genomes demonstrates inadequacy of the white-rot/brown-rot paradigm for wood decay fungi.</title>
        <authorList>
            <person name="Riley R."/>
            <person name="Salamov A.A."/>
            <person name="Brown D.W."/>
            <person name="Nagy L.G."/>
            <person name="Floudas D."/>
            <person name="Held B.W."/>
            <person name="Levasseur A."/>
            <person name="Lombard V."/>
            <person name="Morin E."/>
            <person name="Otillar R."/>
            <person name="Lindquist E.A."/>
            <person name="Sun H."/>
            <person name="LaButti K.M."/>
            <person name="Schmutz J."/>
            <person name="Jabbour D."/>
            <person name="Luo H."/>
            <person name="Baker S.E."/>
            <person name="Pisabarro A.G."/>
            <person name="Walton J.D."/>
            <person name="Blanchette R.A."/>
            <person name="Henrissat B."/>
            <person name="Martin F."/>
            <person name="Cullen D."/>
            <person name="Hibbett D.S."/>
            <person name="Grigoriev I.V."/>
        </authorList>
    </citation>
    <scope>NUCLEOTIDE SEQUENCE [LARGE SCALE GENOMIC DNA]</scope>
    <source>
        <strain evidence="12">PC15</strain>
    </source>
</reference>
<dbReference type="Gene3D" id="3.30.390.30">
    <property type="match status" value="1"/>
</dbReference>
<dbReference type="GO" id="GO:0046872">
    <property type="term" value="F:metal ion binding"/>
    <property type="evidence" value="ECO:0007669"/>
    <property type="project" value="UniProtKB-KW"/>
</dbReference>
<evidence type="ECO:0000256" key="8">
    <source>
        <dbReference type="ARBA" id="ARBA00023004"/>
    </source>
</evidence>
<evidence type="ECO:0000313" key="12">
    <source>
        <dbReference type="Proteomes" id="UP000027073"/>
    </source>
</evidence>
<evidence type="ECO:0000313" key="11">
    <source>
        <dbReference type="EMBL" id="KDQ24504.1"/>
    </source>
</evidence>
<dbReference type="Pfam" id="PF14759">
    <property type="entry name" value="Reductase_C"/>
    <property type="match status" value="1"/>
</dbReference>
<dbReference type="InterPro" id="IPR016156">
    <property type="entry name" value="FAD/NAD-linked_Rdtase_dimer_sf"/>
</dbReference>
<keyword evidence="4" id="KW-0001">2Fe-2S</keyword>
<dbReference type="Proteomes" id="UP000027073">
    <property type="component" value="Unassembled WGS sequence"/>
</dbReference>
<dbReference type="Gene3D" id="3.50.50.60">
    <property type="entry name" value="FAD/NAD(P)-binding domain"/>
    <property type="match status" value="2"/>
</dbReference>
<dbReference type="PRINTS" id="PR00368">
    <property type="entry name" value="FADPNR"/>
</dbReference>
<evidence type="ECO:0000256" key="3">
    <source>
        <dbReference type="ARBA" id="ARBA00022630"/>
    </source>
</evidence>
<dbReference type="VEuPathDB" id="FungiDB:PLEOSDRAFT_1113817"/>
<evidence type="ECO:0000256" key="6">
    <source>
        <dbReference type="ARBA" id="ARBA00022827"/>
    </source>
</evidence>
<dbReference type="HOGENOM" id="CLU_003291_4_2_1"/>
<evidence type="ECO:0000256" key="7">
    <source>
        <dbReference type="ARBA" id="ARBA00023002"/>
    </source>
</evidence>
<dbReference type="InParanoid" id="A0A067N9I3"/>
<dbReference type="GO" id="GO:0005737">
    <property type="term" value="C:cytoplasm"/>
    <property type="evidence" value="ECO:0007669"/>
    <property type="project" value="TreeGrafter"/>
</dbReference>
<name>A0A067N9I3_PLEO1</name>
<dbReference type="InterPro" id="IPR028202">
    <property type="entry name" value="Reductase_C"/>
</dbReference>